<dbReference type="RefSeq" id="WP_112375408.1">
    <property type="nucleotide sequence ID" value="NZ_CP069793.1"/>
</dbReference>
<evidence type="ECO:0000313" key="1">
    <source>
        <dbReference type="EMBL" id="SPZ88647.1"/>
    </source>
</evidence>
<dbReference type="SUPFAM" id="SSF53448">
    <property type="entry name" value="Nucleotide-diphospho-sugar transferases"/>
    <property type="match status" value="1"/>
</dbReference>
<dbReference type="EMBL" id="UAUU01000009">
    <property type="protein sequence ID" value="SPZ88647.1"/>
    <property type="molecule type" value="Genomic_DNA"/>
</dbReference>
<gene>
    <name evidence="1" type="ORF">NCTC11343_03613</name>
</gene>
<sequence>MDIYIKSFNRPYLLERVLQSIVRYVKGFDKVVILEDGTPKIYLDRIQKDFPFVQFRYSPDYERKAQGERAKMAAPTEFWRKEIEKATDYFLLIEDDIWIYQEIDLKNAEQLCKANEISILKLKWWGNEKLVNGTTVTLDDSNELLLPKMKFASETLVKNRYFLHSLLILLKIMPKNYFLEMYSIYDVAGIIFSREYYLHVWPKNQNFIQEMIQLGKAAEWFRTHKNKKVAKSKNEACLTTFVSSATGNKDKLGFDMDLINDILNKAWYEQKLDSMLQFPKDMRLDYVQSFLEGHIHPQQIDAWRNWSYSFRRNFTNMGSSLIAYNNMDEVPPEN</sequence>
<dbReference type="Proteomes" id="UP000251241">
    <property type="component" value="Unassembled WGS sequence"/>
</dbReference>
<organism evidence="1 2">
    <name type="scientific">Sphingobacterium multivorum</name>
    <dbReference type="NCBI Taxonomy" id="28454"/>
    <lineage>
        <taxon>Bacteria</taxon>
        <taxon>Pseudomonadati</taxon>
        <taxon>Bacteroidota</taxon>
        <taxon>Sphingobacteriia</taxon>
        <taxon>Sphingobacteriales</taxon>
        <taxon>Sphingobacteriaceae</taxon>
        <taxon>Sphingobacterium</taxon>
    </lineage>
</organism>
<proteinExistence type="predicted"/>
<dbReference type="GeneID" id="97183462"/>
<dbReference type="AlphaFoldDB" id="A0A2X2J2N8"/>
<evidence type="ECO:0000313" key="2">
    <source>
        <dbReference type="Proteomes" id="UP000251241"/>
    </source>
</evidence>
<protein>
    <recommendedName>
        <fullName evidence="3">Glycosyltransferase family 2 protein</fullName>
    </recommendedName>
</protein>
<dbReference type="InterPro" id="IPR029044">
    <property type="entry name" value="Nucleotide-diphossugar_trans"/>
</dbReference>
<reference evidence="1 2" key="1">
    <citation type="submission" date="2018-06" db="EMBL/GenBank/DDBJ databases">
        <authorList>
            <consortium name="Pathogen Informatics"/>
            <person name="Doyle S."/>
        </authorList>
    </citation>
    <scope>NUCLEOTIDE SEQUENCE [LARGE SCALE GENOMIC DNA]</scope>
    <source>
        <strain evidence="1 2">NCTC11343</strain>
    </source>
</reference>
<accession>A0A2X2J2N8</accession>
<name>A0A2X2J2N8_SPHMU</name>
<evidence type="ECO:0008006" key="3">
    <source>
        <dbReference type="Google" id="ProtNLM"/>
    </source>
</evidence>